<keyword evidence="4" id="KW-0808">Transferase</keyword>
<dbReference type="InterPro" id="IPR042236">
    <property type="entry name" value="PI3K_accessory_sf"/>
</dbReference>
<dbReference type="InterPro" id="IPR016024">
    <property type="entry name" value="ARM-type_fold"/>
</dbReference>
<proteinExistence type="inferred from homology"/>
<comment type="similarity">
    <text evidence="1">Belongs to the PI3/PI4-kinase family. Type III PI4K subfamily.</text>
</comment>
<evidence type="ECO:0000256" key="2">
    <source>
        <dbReference type="ARBA" id="ARBA00012169"/>
    </source>
</evidence>
<dbReference type="Pfam" id="PF00613">
    <property type="entry name" value="PI3Ka"/>
    <property type="match status" value="1"/>
</dbReference>
<evidence type="ECO:0000256" key="1">
    <source>
        <dbReference type="ARBA" id="ARBA00006209"/>
    </source>
</evidence>
<dbReference type="Pfam" id="PF19274">
    <property type="entry name" value="PI4K_N"/>
    <property type="match status" value="1"/>
</dbReference>
<keyword evidence="4" id="KW-0418">Kinase</keyword>
<name>G5B2L6_HETGA</name>
<dbReference type="AlphaFoldDB" id="G5B2L6"/>
<dbReference type="PANTHER" id="PTHR10048:SF15">
    <property type="entry name" value="PHOSPHATIDYLINOSITOL 4-KINASE ALPHA"/>
    <property type="match status" value="1"/>
</dbReference>
<dbReference type="EC" id="2.7.1.67" evidence="2"/>
<dbReference type="InterPro" id="IPR015433">
    <property type="entry name" value="PI3/4_kinase"/>
</dbReference>
<evidence type="ECO:0000313" key="5">
    <source>
        <dbReference type="Proteomes" id="UP000006813"/>
    </source>
</evidence>
<accession>G5B2L6</accession>
<dbReference type="GO" id="GO:0004430">
    <property type="term" value="F:1-phosphatidylinositol 4-kinase activity"/>
    <property type="evidence" value="ECO:0007669"/>
    <property type="project" value="TreeGrafter"/>
</dbReference>
<dbReference type="PROSITE" id="PS51545">
    <property type="entry name" value="PIK_HELICAL"/>
    <property type="match status" value="1"/>
</dbReference>
<dbReference type="InterPro" id="IPR045495">
    <property type="entry name" value="PI4K_N"/>
</dbReference>
<dbReference type="SMART" id="SM00145">
    <property type="entry name" value="PI3Ka"/>
    <property type="match status" value="1"/>
</dbReference>
<evidence type="ECO:0000313" key="4">
    <source>
        <dbReference type="EMBL" id="EHB03527.1"/>
    </source>
</evidence>
<reference evidence="4 5" key="1">
    <citation type="journal article" date="2011" name="Nature">
        <title>Genome sequencing reveals insights into physiology and longevity of the naked mole rat.</title>
        <authorList>
            <person name="Kim E.B."/>
            <person name="Fang X."/>
            <person name="Fushan A.A."/>
            <person name="Huang Z."/>
            <person name="Lobanov A.V."/>
            <person name="Han L."/>
            <person name="Marino S.M."/>
            <person name="Sun X."/>
            <person name="Turanov A.A."/>
            <person name="Yang P."/>
            <person name="Yim S.H."/>
            <person name="Zhao X."/>
            <person name="Kasaikina M.V."/>
            <person name="Stoletzki N."/>
            <person name="Peng C."/>
            <person name="Polak P."/>
            <person name="Xiong Z."/>
            <person name="Kiezun A."/>
            <person name="Zhu Y."/>
            <person name="Chen Y."/>
            <person name="Kryukov G.V."/>
            <person name="Zhang Q."/>
            <person name="Peshkin L."/>
            <person name="Yang L."/>
            <person name="Bronson R.T."/>
            <person name="Buffenstein R."/>
            <person name="Wang B."/>
            <person name="Han C."/>
            <person name="Li Q."/>
            <person name="Chen L."/>
            <person name="Zhao W."/>
            <person name="Sunyaev S.R."/>
            <person name="Park T.J."/>
            <person name="Zhang G."/>
            <person name="Wang J."/>
            <person name="Gladyshev V.N."/>
        </authorList>
    </citation>
    <scope>NUCLEOTIDE SEQUENCE [LARGE SCALE GENOMIC DNA]</scope>
</reference>
<dbReference type="EMBL" id="JH168139">
    <property type="protein sequence ID" value="EHB03527.1"/>
    <property type="molecule type" value="Genomic_DNA"/>
</dbReference>
<dbReference type="GO" id="GO:0048015">
    <property type="term" value="P:phosphatidylinositol-mediated signaling"/>
    <property type="evidence" value="ECO:0007669"/>
    <property type="project" value="TreeGrafter"/>
</dbReference>
<evidence type="ECO:0000259" key="3">
    <source>
        <dbReference type="PROSITE" id="PS51545"/>
    </source>
</evidence>
<sequence length="274" mass="30624">MLDILQTLSLSLSADIHKDQPYYSIPDVPYRITVPDTYEARESIVKDFAAHCGMILQEAMKWAPTVTKSHLQANQLTEHLAFVTKDYSNFMASLICTTPMQEYGMIWFSGATGQMSDLNKMMVQDLSTALDHNNSQHYTQATFKLTAMLISSKVKKKYKEMRGCFKNTEAIGSEVTRLVWLDPGAVSDVPEAIKFLVTWHTIDAGAPELSHVLCWAPTDPPTGLSSSSTYPLHPLTAQYGVKVLRSFPSDAILFYIPQIMQALRYDQAQSGSVE</sequence>
<feature type="domain" description="PIK helical" evidence="3">
    <location>
        <begin position="144"/>
        <end position="274"/>
    </location>
</feature>
<dbReference type="GO" id="GO:0005737">
    <property type="term" value="C:cytoplasm"/>
    <property type="evidence" value="ECO:0007669"/>
    <property type="project" value="TreeGrafter"/>
</dbReference>
<organism evidence="4 5">
    <name type="scientific">Heterocephalus glaber</name>
    <name type="common">Naked mole rat</name>
    <dbReference type="NCBI Taxonomy" id="10181"/>
    <lineage>
        <taxon>Eukaryota</taxon>
        <taxon>Metazoa</taxon>
        <taxon>Chordata</taxon>
        <taxon>Craniata</taxon>
        <taxon>Vertebrata</taxon>
        <taxon>Euteleostomi</taxon>
        <taxon>Mammalia</taxon>
        <taxon>Eutheria</taxon>
        <taxon>Euarchontoglires</taxon>
        <taxon>Glires</taxon>
        <taxon>Rodentia</taxon>
        <taxon>Hystricomorpha</taxon>
        <taxon>Bathyergidae</taxon>
        <taxon>Heterocephalus</taxon>
    </lineage>
</organism>
<dbReference type="GO" id="GO:0046854">
    <property type="term" value="P:phosphatidylinositol phosphate biosynthetic process"/>
    <property type="evidence" value="ECO:0007669"/>
    <property type="project" value="InterPro"/>
</dbReference>
<protein>
    <recommendedName>
        <fullName evidence="2">1-phosphatidylinositol 4-kinase</fullName>
        <ecNumber evidence="2">2.7.1.67</ecNumber>
    </recommendedName>
</protein>
<dbReference type="Gene3D" id="1.25.40.70">
    <property type="entry name" value="Phosphatidylinositol 3-kinase, accessory domain (PIK)"/>
    <property type="match status" value="1"/>
</dbReference>
<dbReference type="PANTHER" id="PTHR10048">
    <property type="entry name" value="PHOSPHATIDYLINOSITOL KINASE"/>
    <property type="match status" value="1"/>
</dbReference>
<dbReference type="GO" id="GO:0005886">
    <property type="term" value="C:plasma membrane"/>
    <property type="evidence" value="ECO:0007669"/>
    <property type="project" value="TreeGrafter"/>
</dbReference>
<dbReference type="STRING" id="10181.G5B2L6"/>
<dbReference type="Proteomes" id="UP000006813">
    <property type="component" value="Unassembled WGS sequence"/>
</dbReference>
<gene>
    <name evidence="4" type="ORF">GW7_19975</name>
</gene>
<dbReference type="InParanoid" id="G5B2L6"/>
<dbReference type="SUPFAM" id="SSF48371">
    <property type="entry name" value="ARM repeat"/>
    <property type="match status" value="1"/>
</dbReference>
<dbReference type="InterPro" id="IPR001263">
    <property type="entry name" value="PI3K_accessory_dom"/>
</dbReference>